<feature type="domain" description="Response regulatory" evidence="18">
    <location>
        <begin position="549"/>
        <end position="670"/>
    </location>
</feature>
<dbReference type="Pfam" id="PF00563">
    <property type="entry name" value="EAL"/>
    <property type="match status" value="1"/>
</dbReference>
<dbReference type="STRING" id="1249627.D779_2747"/>
<evidence type="ECO:0000259" key="17">
    <source>
        <dbReference type="PROSITE" id="PS50109"/>
    </source>
</evidence>
<dbReference type="FunFam" id="3.30.565.10:FF:000010">
    <property type="entry name" value="Sensor histidine kinase RcsC"/>
    <property type="match status" value="1"/>
</dbReference>
<comment type="catalytic activity">
    <reaction evidence="1">
        <text>ATP + protein L-histidine = ADP + protein N-phospho-L-histidine.</text>
        <dbReference type="EC" id="2.7.13.3"/>
    </reaction>
</comment>
<dbReference type="NCBIfam" id="TIGR00254">
    <property type="entry name" value="GGDEF"/>
    <property type="match status" value="1"/>
</dbReference>
<evidence type="ECO:0000256" key="1">
    <source>
        <dbReference type="ARBA" id="ARBA00000085"/>
    </source>
</evidence>
<comment type="subcellular location">
    <subcellularLocation>
        <location evidence="2">Membrane</location>
    </subcellularLocation>
</comment>
<name>W9VBK9_9GAMM</name>
<keyword evidence="8" id="KW-0067">ATP-binding</keyword>
<dbReference type="PANTHER" id="PTHR45339:SF5">
    <property type="entry name" value="HISTIDINE KINASE"/>
    <property type="match status" value="1"/>
</dbReference>
<dbReference type="InterPro" id="IPR035965">
    <property type="entry name" value="PAS-like_dom_sf"/>
</dbReference>
<dbReference type="InterPro" id="IPR001789">
    <property type="entry name" value="Sig_transdc_resp-reg_receiver"/>
</dbReference>
<dbReference type="Gene3D" id="1.10.287.130">
    <property type="match status" value="1"/>
</dbReference>
<dbReference type="eggNOG" id="COG2205">
    <property type="taxonomic scope" value="Bacteria"/>
</dbReference>
<evidence type="ECO:0000259" key="19">
    <source>
        <dbReference type="PROSITE" id="PS50883"/>
    </source>
</evidence>
<dbReference type="SUPFAM" id="SSF47384">
    <property type="entry name" value="Homodimeric domain of signal transducing histidine kinase"/>
    <property type="match status" value="1"/>
</dbReference>
<feature type="modified residue" description="4-aspartylphosphate" evidence="13">
    <location>
        <position position="1065"/>
    </location>
</feature>
<comment type="caution">
    <text evidence="23">The sequence shown here is derived from an EMBL/GenBank/DDBJ whole genome shotgun (WGS) entry which is preliminary data.</text>
</comment>
<dbReference type="EMBL" id="AONC01000042">
    <property type="protein sequence ID" value="EXJ14346.1"/>
    <property type="molecule type" value="Genomic_DNA"/>
</dbReference>
<evidence type="ECO:0000256" key="12">
    <source>
        <dbReference type="PROSITE-ProRule" id="PRU00110"/>
    </source>
</evidence>
<feature type="domain" description="EAL" evidence="19">
    <location>
        <begin position="1450"/>
        <end position="1701"/>
    </location>
</feature>
<dbReference type="PATRIC" id="fig|1249627.3.peg.2912"/>
<keyword evidence="14" id="KW-0175">Coiled coil</keyword>
<dbReference type="GO" id="GO:0005886">
    <property type="term" value="C:plasma membrane"/>
    <property type="evidence" value="ECO:0007669"/>
    <property type="project" value="UniProtKB-SubCell"/>
</dbReference>
<sequence>MASRSISSKLRRIILTTTLMSLLVAMLAVLGIETLVYRNALLRHVSVLAQAVGTTTTAALAFGDRKAAGRLMEALRAEPEVRDGWLLDGSGTPFASYASGRGLEKGPETEAGIGETALPDWISGALPRGEAISAFSFESLVYAAPIRLDGELIGWVAIEASLDGLYVDLRNISALLIAVLLVAIGLAHLVSERLQRRMTRPILGLAADMERVSADQDYSLRASPGGGDEIGRLIDGFNGMLEQIGERNARLAEHRQLLEREVAERTSDLSRANAELTQAVEAAQTARVGAEQAREAAEQASRAKSQFLANMSHEIRTPLTGVIGMSELLLTTDLDSDQCRFVRAIIGSGRSLLAVINDVLDVSKIEAGRMTLDSAEFDLEERIEDVVDLFAERAHAKSLDLVCHLSPDLPRHVIGDSGRIAQVLSNLLGNALKFTETGEVLVRARLESGDALLARILIEVVDSGIGIPPDRQRQVFEAFVQGDGSTSREFGGTGLGLAIAKELTELMGGAIGVEGDGCSGSRFWFSVPLSISDREAAADPDFASLRGRRLLLVEPHEATRTTIVDYATRAGIEVDARSEGRSAIAALTDAAACGRAFDFLMLDSNLGGLESFAERSDALEGAATPGPARILLVPATLVCQSGQMSELDIHAYLYKPVRRSRLLECLHGLSSQEVPLFEEKQVAAGAASDGPLGLRVLVAEDNPINQDLAAAMLNALGCACRIVSDGQEAVDVFAQGGFDAILMDCQMPRIDGYEATQRIRRMEQADPGRHIPIIALTAHAMVGDRERCLAVGMDDYLTKPVMLSLLRSLLVRWSGLGIRSEEARSLSSLPAEWIRIAPERPLGQVESQLQKLLALPILDIASLEMLGSAVPSRGGELPGRLISNFLDASVDLGDRISKGIETGRLGRVAEAARALRSAASTVGARRLAESCVLLERCVAAEDVAGSDPSAAELSRRMGRILDDTRSALRAHCAPDASEDEGGDGEAVRPDSPEPNARIPKASADLDPTPEARERPLILVVDDDQSVQLLSSSHLTDAGFEVVGALDGNSAIECARARVPDLVMLDVMMPGMDGFTTCLKLRELTGLGLTPILMVTGLDDLASIERAYESGATDFLPKPINWNLILYRIRYLLRSSATLAALHGSEARNSALISAIPDALLRLDAEGHILQFKPGRMIQGLSDNSEQVASNLSDLLPKVVCSSIMREIHLTLSGQAMRELEIEMPGGDGETLGFDARFIAIDDRQVILLLRDITERRRRQRVIHQLAYRDGLTGLANRRQFNQDLSDALAHARRRDDRVALLFLDLDEFKRINDSLGHGVGDELLCGAARRLQSEVETVVSAAVEQGGSLTTTVARLGGDELTVIIGGSKAAQVAEDVAERIVDSFREPFPCSGKDIVCTVSVGIALGPDHGDSFEMLLKHADTAMYAAKVTGRNTYRFFTPSMGEAASRKLDIEARLRRGIERGEFQIHYQPVIDIATSETLGLEALLRWQDPEQGLIGPDAFIKVAEDSGIILPLGDWVIQEVGRQLHEWSRQGLDLGISLNLSPRQFGQPGLVERLLGAADGLKPGAIEIEITESLLLDQSPALTNVLSDLRRGGVRIAIDDFGTGYSSLAYLQNLPIDTLKIDRRFVREIGRQPPSDPVVRTIIALGRGLGLRIIAEGVESEEQLSFLAREGCDAVQGYLFARPLSPSQLATYLLRGDTLIKLARESAPSGELARATSV</sequence>
<feature type="modified residue" description="4-aspartylphosphate" evidence="13">
    <location>
        <position position="603"/>
    </location>
</feature>
<dbReference type="InterPro" id="IPR036641">
    <property type="entry name" value="HPT_dom_sf"/>
</dbReference>
<evidence type="ECO:0000256" key="8">
    <source>
        <dbReference type="ARBA" id="ARBA00022840"/>
    </source>
</evidence>
<dbReference type="InterPro" id="IPR000160">
    <property type="entry name" value="GGDEF_dom"/>
</dbReference>
<dbReference type="CDD" id="cd00082">
    <property type="entry name" value="HisKA"/>
    <property type="match status" value="1"/>
</dbReference>
<dbReference type="Pfam" id="PF00990">
    <property type="entry name" value="GGDEF"/>
    <property type="match status" value="1"/>
</dbReference>
<dbReference type="InterPro" id="IPR036097">
    <property type="entry name" value="HisK_dim/P_sf"/>
</dbReference>
<feature type="domain" description="HPt" evidence="22">
    <location>
        <begin position="874"/>
        <end position="971"/>
    </location>
</feature>
<dbReference type="InterPro" id="IPR043128">
    <property type="entry name" value="Rev_trsase/Diguanyl_cyclase"/>
</dbReference>
<proteinExistence type="predicted"/>
<feature type="domain" description="GGDEF" evidence="21">
    <location>
        <begin position="1296"/>
        <end position="1441"/>
    </location>
</feature>
<dbReference type="SUPFAM" id="SSF141868">
    <property type="entry name" value="EAL domain-like"/>
    <property type="match status" value="1"/>
</dbReference>
<dbReference type="InterPro" id="IPR003660">
    <property type="entry name" value="HAMP_dom"/>
</dbReference>
<dbReference type="InterPro" id="IPR033417">
    <property type="entry name" value="CHASE8"/>
</dbReference>
<keyword evidence="4 13" id="KW-0597">Phosphoprotein</keyword>
<dbReference type="Gene3D" id="3.40.50.2300">
    <property type="match status" value="3"/>
</dbReference>
<dbReference type="CDD" id="cd01949">
    <property type="entry name" value="GGDEF"/>
    <property type="match status" value="1"/>
</dbReference>
<evidence type="ECO:0000256" key="11">
    <source>
        <dbReference type="ARBA" id="ARBA00068150"/>
    </source>
</evidence>
<feature type="region of interest" description="Disordered" evidence="15">
    <location>
        <begin position="973"/>
        <end position="1010"/>
    </location>
</feature>
<dbReference type="Pfam" id="PF00672">
    <property type="entry name" value="HAMP"/>
    <property type="match status" value="1"/>
</dbReference>
<evidence type="ECO:0000259" key="21">
    <source>
        <dbReference type="PROSITE" id="PS50887"/>
    </source>
</evidence>
<accession>W9VBK9</accession>
<evidence type="ECO:0000313" key="23">
    <source>
        <dbReference type="EMBL" id="EXJ14346.1"/>
    </source>
</evidence>
<dbReference type="SMART" id="SM00387">
    <property type="entry name" value="HATPase_c"/>
    <property type="match status" value="1"/>
</dbReference>
<dbReference type="InterPro" id="IPR029787">
    <property type="entry name" value="Nucleotide_cyclase"/>
</dbReference>
<dbReference type="InterPro" id="IPR008207">
    <property type="entry name" value="Sig_transdc_His_kin_Hpt_dom"/>
</dbReference>
<evidence type="ECO:0000256" key="14">
    <source>
        <dbReference type="SAM" id="Coils"/>
    </source>
</evidence>
<feature type="domain" description="Response regulatory" evidence="18">
    <location>
        <begin position="695"/>
        <end position="814"/>
    </location>
</feature>
<evidence type="ECO:0000259" key="22">
    <source>
        <dbReference type="PROSITE" id="PS50894"/>
    </source>
</evidence>
<comment type="caution">
    <text evidence="12">Lacks conserved residue(s) required for the propagation of feature annotation.</text>
</comment>
<dbReference type="SUPFAM" id="SSF47226">
    <property type="entry name" value="Histidine-containing phosphotransfer domain, HPT domain"/>
    <property type="match status" value="1"/>
</dbReference>
<dbReference type="CDD" id="cd01948">
    <property type="entry name" value="EAL"/>
    <property type="match status" value="1"/>
</dbReference>
<dbReference type="Gene3D" id="3.30.70.270">
    <property type="match status" value="1"/>
</dbReference>
<keyword evidence="24" id="KW-1185">Reference proteome</keyword>
<evidence type="ECO:0000313" key="24">
    <source>
        <dbReference type="Proteomes" id="UP000019460"/>
    </source>
</evidence>
<dbReference type="SMART" id="SM00267">
    <property type="entry name" value="GGDEF"/>
    <property type="match status" value="1"/>
</dbReference>
<feature type="transmembrane region" description="Helical" evidence="16">
    <location>
        <begin position="172"/>
        <end position="190"/>
    </location>
</feature>
<dbReference type="InterPro" id="IPR004358">
    <property type="entry name" value="Sig_transdc_His_kin-like_C"/>
</dbReference>
<dbReference type="SMART" id="SM00448">
    <property type="entry name" value="REC"/>
    <property type="match status" value="3"/>
</dbReference>
<evidence type="ECO:0000256" key="13">
    <source>
        <dbReference type="PROSITE-ProRule" id="PRU00169"/>
    </source>
</evidence>
<keyword evidence="7" id="KW-0418">Kinase</keyword>
<evidence type="ECO:0000256" key="9">
    <source>
        <dbReference type="ARBA" id="ARBA00023012"/>
    </source>
</evidence>
<dbReference type="PROSITE" id="PS50885">
    <property type="entry name" value="HAMP"/>
    <property type="match status" value="1"/>
</dbReference>
<dbReference type="SMART" id="SM00304">
    <property type="entry name" value="HAMP"/>
    <property type="match status" value="1"/>
</dbReference>
<dbReference type="InterPro" id="IPR005467">
    <property type="entry name" value="His_kinase_dom"/>
</dbReference>
<feature type="modified residue" description="4-aspartylphosphate" evidence="13">
    <location>
        <position position="744"/>
    </location>
</feature>
<organism evidence="23 24">
    <name type="scientific">Imhoffiella purpurea</name>
    <dbReference type="NCBI Taxonomy" id="1249627"/>
    <lineage>
        <taxon>Bacteria</taxon>
        <taxon>Pseudomonadati</taxon>
        <taxon>Pseudomonadota</taxon>
        <taxon>Gammaproteobacteria</taxon>
        <taxon>Chromatiales</taxon>
        <taxon>Chromatiaceae</taxon>
        <taxon>Imhoffiella</taxon>
    </lineage>
</organism>
<dbReference type="Gene3D" id="3.30.565.10">
    <property type="entry name" value="Histidine kinase-like ATPase, C-terminal domain"/>
    <property type="match status" value="1"/>
</dbReference>
<evidence type="ECO:0000256" key="15">
    <source>
        <dbReference type="SAM" id="MobiDB-lite"/>
    </source>
</evidence>
<dbReference type="eggNOG" id="COG5001">
    <property type="taxonomic scope" value="Bacteria"/>
</dbReference>
<feature type="domain" description="Response regulatory" evidence="18">
    <location>
        <begin position="1016"/>
        <end position="1132"/>
    </location>
</feature>
<dbReference type="Pfam" id="PF17152">
    <property type="entry name" value="CHASE8"/>
    <property type="match status" value="1"/>
</dbReference>
<dbReference type="CDD" id="cd17546">
    <property type="entry name" value="REC_hyHK_CKI1_RcsC-like"/>
    <property type="match status" value="1"/>
</dbReference>
<dbReference type="Pfam" id="PF02518">
    <property type="entry name" value="HATPase_c"/>
    <property type="match status" value="1"/>
</dbReference>
<evidence type="ECO:0000256" key="5">
    <source>
        <dbReference type="ARBA" id="ARBA00022679"/>
    </source>
</evidence>
<dbReference type="PROSITE" id="PS50109">
    <property type="entry name" value="HIS_KIN"/>
    <property type="match status" value="1"/>
</dbReference>
<protein>
    <recommendedName>
        <fullName evidence="11">Sensory/regulatory protein RpfC</fullName>
        <ecNumber evidence="3">2.7.13.3</ecNumber>
    </recommendedName>
</protein>
<dbReference type="SUPFAM" id="SSF55874">
    <property type="entry name" value="ATPase domain of HSP90 chaperone/DNA topoisomerase II/histidine kinase"/>
    <property type="match status" value="1"/>
</dbReference>
<dbReference type="PROSITE" id="PS50887">
    <property type="entry name" value="GGDEF"/>
    <property type="match status" value="1"/>
</dbReference>
<dbReference type="InterPro" id="IPR035919">
    <property type="entry name" value="EAL_sf"/>
</dbReference>
<evidence type="ECO:0000256" key="2">
    <source>
        <dbReference type="ARBA" id="ARBA00004370"/>
    </source>
</evidence>
<dbReference type="GO" id="GO:0000155">
    <property type="term" value="F:phosphorelay sensor kinase activity"/>
    <property type="evidence" value="ECO:0007669"/>
    <property type="project" value="InterPro"/>
</dbReference>
<keyword evidence="16" id="KW-1133">Transmembrane helix</keyword>
<feature type="domain" description="HAMP" evidence="20">
    <location>
        <begin position="196"/>
        <end position="249"/>
    </location>
</feature>
<dbReference type="PROSITE" id="PS50883">
    <property type="entry name" value="EAL"/>
    <property type="match status" value="1"/>
</dbReference>
<dbReference type="PRINTS" id="PR00344">
    <property type="entry name" value="BCTRLSENSOR"/>
</dbReference>
<evidence type="ECO:0000259" key="20">
    <source>
        <dbReference type="PROSITE" id="PS50885"/>
    </source>
</evidence>
<dbReference type="SMART" id="SM00052">
    <property type="entry name" value="EAL"/>
    <property type="match status" value="1"/>
</dbReference>
<dbReference type="SMART" id="SM00388">
    <property type="entry name" value="HisKA"/>
    <property type="match status" value="1"/>
</dbReference>
<keyword evidence="6" id="KW-0547">Nucleotide-binding</keyword>
<keyword evidence="16" id="KW-0812">Transmembrane</keyword>
<dbReference type="GO" id="GO:0005524">
    <property type="term" value="F:ATP binding"/>
    <property type="evidence" value="ECO:0007669"/>
    <property type="project" value="UniProtKB-KW"/>
</dbReference>
<dbReference type="InterPro" id="IPR011006">
    <property type="entry name" value="CheY-like_superfamily"/>
</dbReference>
<dbReference type="SUPFAM" id="SSF52172">
    <property type="entry name" value="CheY-like"/>
    <property type="match status" value="3"/>
</dbReference>
<dbReference type="Pfam" id="PF01627">
    <property type="entry name" value="Hpt"/>
    <property type="match status" value="1"/>
</dbReference>
<evidence type="ECO:0000256" key="3">
    <source>
        <dbReference type="ARBA" id="ARBA00012438"/>
    </source>
</evidence>
<dbReference type="SUPFAM" id="SSF55073">
    <property type="entry name" value="Nucleotide cyclase"/>
    <property type="match status" value="1"/>
</dbReference>
<keyword evidence="5" id="KW-0808">Transferase</keyword>
<dbReference type="CDD" id="cd06225">
    <property type="entry name" value="HAMP"/>
    <property type="match status" value="1"/>
</dbReference>
<evidence type="ECO:0000256" key="6">
    <source>
        <dbReference type="ARBA" id="ARBA00022741"/>
    </source>
</evidence>
<evidence type="ECO:0000256" key="10">
    <source>
        <dbReference type="ARBA" id="ARBA00064003"/>
    </source>
</evidence>
<dbReference type="CDD" id="cd16922">
    <property type="entry name" value="HATPase_EvgS-ArcB-TorS-like"/>
    <property type="match status" value="1"/>
</dbReference>
<evidence type="ECO:0000256" key="16">
    <source>
        <dbReference type="SAM" id="Phobius"/>
    </source>
</evidence>
<dbReference type="Pfam" id="PF00072">
    <property type="entry name" value="Response_reg"/>
    <property type="match status" value="2"/>
</dbReference>
<dbReference type="InterPro" id="IPR003661">
    <property type="entry name" value="HisK_dim/P_dom"/>
</dbReference>
<feature type="coiled-coil region" evidence="14">
    <location>
        <begin position="241"/>
        <end position="310"/>
    </location>
</feature>
<comment type="subunit">
    <text evidence="10">At low DSF concentrations, interacts with RpfF.</text>
</comment>
<dbReference type="EC" id="2.7.13.3" evidence="3"/>
<dbReference type="Gene3D" id="3.30.450.20">
    <property type="entry name" value="PAS domain"/>
    <property type="match status" value="1"/>
</dbReference>
<reference evidence="23 24" key="1">
    <citation type="submission" date="2012-11" db="EMBL/GenBank/DDBJ databases">
        <title>Genome assembly of Thiorhodococcus sp. AK35.</title>
        <authorList>
            <person name="Nupur N."/>
            <person name="Khatri I."/>
            <person name="Subramanian S."/>
            <person name="Pinnaka A."/>
        </authorList>
    </citation>
    <scope>NUCLEOTIDE SEQUENCE [LARGE SCALE GENOMIC DNA]</scope>
    <source>
        <strain evidence="23 24">AK35</strain>
    </source>
</reference>
<evidence type="ECO:0000256" key="7">
    <source>
        <dbReference type="ARBA" id="ARBA00022777"/>
    </source>
</evidence>
<dbReference type="PROSITE" id="PS50110">
    <property type="entry name" value="RESPONSE_REGULATORY"/>
    <property type="match status" value="3"/>
</dbReference>
<dbReference type="Gene3D" id="3.20.20.450">
    <property type="entry name" value="EAL domain"/>
    <property type="match status" value="1"/>
</dbReference>
<dbReference type="Pfam" id="PF00512">
    <property type="entry name" value="HisKA"/>
    <property type="match status" value="1"/>
</dbReference>
<dbReference type="SUPFAM" id="SSF158472">
    <property type="entry name" value="HAMP domain-like"/>
    <property type="match status" value="1"/>
</dbReference>
<gene>
    <name evidence="23" type="ORF">D779_2747</name>
</gene>
<dbReference type="SUPFAM" id="SSF55785">
    <property type="entry name" value="PYP-like sensor domain (PAS domain)"/>
    <property type="match status" value="1"/>
</dbReference>
<dbReference type="InterPro" id="IPR036890">
    <property type="entry name" value="HATPase_C_sf"/>
</dbReference>
<dbReference type="InterPro" id="IPR003594">
    <property type="entry name" value="HATPase_dom"/>
</dbReference>
<evidence type="ECO:0000256" key="4">
    <source>
        <dbReference type="ARBA" id="ARBA00022553"/>
    </source>
</evidence>
<feature type="transmembrane region" description="Helical" evidence="16">
    <location>
        <begin position="12"/>
        <end position="32"/>
    </location>
</feature>
<dbReference type="Proteomes" id="UP000019460">
    <property type="component" value="Unassembled WGS sequence"/>
</dbReference>
<keyword evidence="16" id="KW-0472">Membrane</keyword>
<evidence type="ECO:0000259" key="18">
    <source>
        <dbReference type="PROSITE" id="PS50110"/>
    </source>
</evidence>
<feature type="domain" description="Histidine kinase" evidence="17">
    <location>
        <begin position="310"/>
        <end position="531"/>
    </location>
</feature>
<dbReference type="Gene3D" id="1.20.120.160">
    <property type="entry name" value="HPT domain"/>
    <property type="match status" value="1"/>
</dbReference>
<dbReference type="FunFam" id="1.10.287.130:FF:000002">
    <property type="entry name" value="Two-component osmosensing histidine kinase"/>
    <property type="match status" value="1"/>
</dbReference>
<dbReference type="PROSITE" id="PS50894">
    <property type="entry name" value="HPT"/>
    <property type="match status" value="1"/>
</dbReference>
<keyword evidence="9" id="KW-0902">Two-component regulatory system</keyword>
<dbReference type="PANTHER" id="PTHR45339">
    <property type="entry name" value="HYBRID SIGNAL TRANSDUCTION HISTIDINE KINASE J"/>
    <property type="match status" value="1"/>
</dbReference>
<feature type="transmembrane region" description="Helical" evidence="16">
    <location>
        <begin position="44"/>
        <end position="62"/>
    </location>
</feature>
<dbReference type="InterPro" id="IPR001633">
    <property type="entry name" value="EAL_dom"/>
</dbReference>
<dbReference type="Gene3D" id="6.10.340.10">
    <property type="match status" value="1"/>
</dbReference>